<proteinExistence type="predicted"/>
<protein>
    <submittedName>
        <fullName evidence="2">Uncharacterized protein</fullName>
    </submittedName>
</protein>
<dbReference type="Proteomes" id="UP001642540">
    <property type="component" value="Unassembled WGS sequence"/>
</dbReference>
<evidence type="ECO:0000313" key="2">
    <source>
        <dbReference type="EMBL" id="CAL8130903.1"/>
    </source>
</evidence>
<sequence>MCENQTVIQRRKPIVGRRRIQQIAAQELSLVFSNKSECVQVKDDDEEVTLANDGIEEGSTLCYSPVKILPPTDTTVVSNQLSSSSSDDEETFDLLENLKDWALTNQFENKLGKLKKLIRTPNRPLQQIANRLSETNHTVASIISGNLYIPKGDHHIGPTPGNTEYKQYKSLNFRGCTIKIKCDNIFQRDGFCLTRRNELLEVLNVLVNQETSEYELYGNIFDEKTSLFSEPLEDEGGKSVEVVPQNWLGLPDQEGKVKCHWPPVKNPTKLVTQKRKPGPDWCSYAARILRKCDSYQKARLELPRAEYTSDWSEAEATPKRKRVAIPRRNVTQDLESSADDSSQELRNLRDFPSAPSLVCAGTQNNYGLSAQVESFDTGEQIFGNEEVVEAEKSNNEDISSFAQASTSLPIDSVRLPPMPVSSVANSDQGVLGKQ</sequence>
<evidence type="ECO:0000313" key="3">
    <source>
        <dbReference type="Proteomes" id="UP001642540"/>
    </source>
</evidence>
<feature type="region of interest" description="Disordered" evidence="1">
    <location>
        <begin position="408"/>
        <end position="434"/>
    </location>
</feature>
<gene>
    <name evidence="2" type="ORF">ODALV1_LOCUS23939</name>
</gene>
<accession>A0ABP1RMH8</accession>
<comment type="caution">
    <text evidence="2">The sequence shown here is derived from an EMBL/GenBank/DDBJ whole genome shotgun (WGS) entry which is preliminary data.</text>
</comment>
<name>A0ABP1RMH8_9HEXA</name>
<evidence type="ECO:0000256" key="1">
    <source>
        <dbReference type="SAM" id="MobiDB-lite"/>
    </source>
</evidence>
<keyword evidence="3" id="KW-1185">Reference proteome</keyword>
<organism evidence="2 3">
    <name type="scientific">Orchesella dallaii</name>
    <dbReference type="NCBI Taxonomy" id="48710"/>
    <lineage>
        <taxon>Eukaryota</taxon>
        <taxon>Metazoa</taxon>
        <taxon>Ecdysozoa</taxon>
        <taxon>Arthropoda</taxon>
        <taxon>Hexapoda</taxon>
        <taxon>Collembola</taxon>
        <taxon>Entomobryomorpha</taxon>
        <taxon>Entomobryoidea</taxon>
        <taxon>Orchesellidae</taxon>
        <taxon>Orchesellinae</taxon>
        <taxon>Orchesella</taxon>
    </lineage>
</organism>
<reference evidence="2 3" key="1">
    <citation type="submission" date="2024-08" db="EMBL/GenBank/DDBJ databases">
        <authorList>
            <person name="Cucini C."/>
            <person name="Frati F."/>
        </authorList>
    </citation>
    <scope>NUCLEOTIDE SEQUENCE [LARGE SCALE GENOMIC DNA]</scope>
</reference>
<dbReference type="EMBL" id="CAXLJM020000085">
    <property type="protein sequence ID" value="CAL8130903.1"/>
    <property type="molecule type" value="Genomic_DNA"/>
</dbReference>